<dbReference type="Proteomes" id="UP000327157">
    <property type="component" value="Chromosome 2"/>
</dbReference>
<accession>A0A5N5HFY1</accession>
<keyword evidence="2" id="KW-1185">Reference proteome</keyword>
<gene>
    <name evidence="1" type="ORF">D8674_020534</name>
</gene>
<name>A0A5N5HFY1_9ROSA</name>
<organism evidence="1 2">
    <name type="scientific">Pyrus ussuriensis x Pyrus communis</name>
    <dbReference type="NCBI Taxonomy" id="2448454"/>
    <lineage>
        <taxon>Eukaryota</taxon>
        <taxon>Viridiplantae</taxon>
        <taxon>Streptophyta</taxon>
        <taxon>Embryophyta</taxon>
        <taxon>Tracheophyta</taxon>
        <taxon>Spermatophyta</taxon>
        <taxon>Magnoliopsida</taxon>
        <taxon>eudicotyledons</taxon>
        <taxon>Gunneridae</taxon>
        <taxon>Pentapetalae</taxon>
        <taxon>rosids</taxon>
        <taxon>fabids</taxon>
        <taxon>Rosales</taxon>
        <taxon>Rosaceae</taxon>
        <taxon>Amygdaloideae</taxon>
        <taxon>Maleae</taxon>
        <taxon>Pyrus</taxon>
    </lineage>
</organism>
<evidence type="ECO:0000313" key="2">
    <source>
        <dbReference type="Proteomes" id="UP000327157"/>
    </source>
</evidence>
<protein>
    <submittedName>
        <fullName evidence="1">Uncharacterized protein</fullName>
    </submittedName>
</protein>
<sequence length="53" mass="6383">MMGLERVFLTLTEELEESESFWKGKSRKMKNRGAERVPGLFFNWYKRYQYGGT</sequence>
<proteinExistence type="predicted"/>
<dbReference type="AlphaFoldDB" id="A0A5N5HFY1"/>
<reference evidence="2" key="2">
    <citation type="submission" date="2019-10" db="EMBL/GenBank/DDBJ databases">
        <title>A de novo genome assembly of a pear dwarfing rootstock.</title>
        <authorList>
            <person name="Wang F."/>
            <person name="Wang J."/>
            <person name="Li S."/>
            <person name="Zhang Y."/>
            <person name="Fang M."/>
            <person name="Ma L."/>
            <person name="Zhao Y."/>
            <person name="Jiang S."/>
        </authorList>
    </citation>
    <scope>NUCLEOTIDE SEQUENCE [LARGE SCALE GENOMIC DNA]</scope>
</reference>
<reference evidence="1 2" key="1">
    <citation type="submission" date="2019-09" db="EMBL/GenBank/DDBJ databases">
        <authorList>
            <person name="Ou C."/>
        </authorList>
    </citation>
    <scope>NUCLEOTIDE SEQUENCE [LARGE SCALE GENOMIC DNA]</scope>
    <source>
        <strain evidence="1">S2</strain>
        <tissue evidence="1">Leaf</tissue>
    </source>
</reference>
<evidence type="ECO:0000313" key="1">
    <source>
        <dbReference type="EMBL" id="KAB2626916.1"/>
    </source>
</evidence>
<dbReference type="EMBL" id="SMOL01000157">
    <property type="protein sequence ID" value="KAB2626916.1"/>
    <property type="molecule type" value="Genomic_DNA"/>
</dbReference>
<comment type="caution">
    <text evidence="1">The sequence shown here is derived from an EMBL/GenBank/DDBJ whole genome shotgun (WGS) entry which is preliminary data.</text>
</comment>
<reference evidence="1 2" key="3">
    <citation type="submission" date="2019-11" db="EMBL/GenBank/DDBJ databases">
        <title>A de novo genome assembly of a pear dwarfing rootstock.</title>
        <authorList>
            <person name="Wang F."/>
            <person name="Wang J."/>
            <person name="Li S."/>
            <person name="Zhang Y."/>
            <person name="Fang M."/>
            <person name="Ma L."/>
            <person name="Zhao Y."/>
            <person name="Jiang S."/>
        </authorList>
    </citation>
    <scope>NUCLEOTIDE SEQUENCE [LARGE SCALE GENOMIC DNA]</scope>
    <source>
        <strain evidence="1">S2</strain>
        <tissue evidence="1">Leaf</tissue>
    </source>
</reference>